<sequence>MSCENWPFYIRRLAVRRQTSSLCLCLPSLTQSTSTSHRGSVILYPVLPLSTPTHTRWSAGFPSSPTLLYVSPASPSLP</sequence>
<name>A0A5B7J326_PORTR</name>
<evidence type="ECO:0000313" key="1">
    <source>
        <dbReference type="EMBL" id="MPC89059.1"/>
    </source>
</evidence>
<gene>
    <name evidence="1" type="ORF">E2C01_083987</name>
</gene>
<keyword evidence="2" id="KW-1185">Reference proteome</keyword>
<dbReference type="Proteomes" id="UP000324222">
    <property type="component" value="Unassembled WGS sequence"/>
</dbReference>
<accession>A0A5B7J326</accession>
<proteinExistence type="predicted"/>
<protein>
    <submittedName>
        <fullName evidence="1">Uncharacterized protein</fullName>
    </submittedName>
</protein>
<reference evidence="1 2" key="1">
    <citation type="submission" date="2019-05" db="EMBL/GenBank/DDBJ databases">
        <title>Another draft genome of Portunus trituberculatus and its Hox gene families provides insights of decapod evolution.</title>
        <authorList>
            <person name="Jeong J.-H."/>
            <person name="Song I."/>
            <person name="Kim S."/>
            <person name="Choi T."/>
            <person name="Kim D."/>
            <person name="Ryu S."/>
            <person name="Kim W."/>
        </authorList>
    </citation>
    <scope>NUCLEOTIDE SEQUENCE [LARGE SCALE GENOMIC DNA]</scope>
    <source>
        <tissue evidence="1">Muscle</tissue>
    </source>
</reference>
<dbReference type="AlphaFoldDB" id="A0A5B7J326"/>
<comment type="caution">
    <text evidence="1">The sequence shown here is derived from an EMBL/GenBank/DDBJ whole genome shotgun (WGS) entry which is preliminary data.</text>
</comment>
<organism evidence="1 2">
    <name type="scientific">Portunus trituberculatus</name>
    <name type="common">Swimming crab</name>
    <name type="synonym">Neptunus trituberculatus</name>
    <dbReference type="NCBI Taxonomy" id="210409"/>
    <lineage>
        <taxon>Eukaryota</taxon>
        <taxon>Metazoa</taxon>
        <taxon>Ecdysozoa</taxon>
        <taxon>Arthropoda</taxon>
        <taxon>Crustacea</taxon>
        <taxon>Multicrustacea</taxon>
        <taxon>Malacostraca</taxon>
        <taxon>Eumalacostraca</taxon>
        <taxon>Eucarida</taxon>
        <taxon>Decapoda</taxon>
        <taxon>Pleocyemata</taxon>
        <taxon>Brachyura</taxon>
        <taxon>Eubrachyura</taxon>
        <taxon>Portunoidea</taxon>
        <taxon>Portunidae</taxon>
        <taxon>Portuninae</taxon>
        <taxon>Portunus</taxon>
    </lineage>
</organism>
<evidence type="ECO:0000313" key="2">
    <source>
        <dbReference type="Proteomes" id="UP000324222"/>
    </source>
</evidence>
<dbReference type="EMBL" id="VSRR010079777">
    <property type="protein sequence ID" value="MPC89059.1"/>
    <property type="molecule type" value="Genomic_DNA"/>
</dbReference>